<evidence type="ECO:0000313" key="3">
    <source>
        <dbReference type="Proteomes" id="UP000189681"/>
    </source>
</evidence>
<gene>
    <name evidence="2" type="ORF">AYP45_18125</name>
</gene>
<dbReference type="AlphaFoldDB" id="A0A1V4ANQ5"/>
<accession>A0A1V4ANQ5</accession>
<reference evidence="2 3" key="1">
    <citation type="journal article" date="2017" name="Water Res.">
        <title>Discovery and metagenomic analysis of an anammox bacterial enrichment related to Candidatus "Brocadia caroliniensis" in a full-scale glycerol-fed nitritation-denitritation separate centrate treatment process.</title>
        <authorList>
            <person name="Park H."/>
            <person name="Brotto A.C."/>
            <person name="van Loosdrecht M.C."/>
            <person name="Chandran K."/>
        </authorList>
    </citation>
    <scope>NUCLEOTIDE SEQUENCE [LARGE SCALE GENOMIC DNA]</scope>
    <source>
        <strain evidence="2">26THWARD</strain>
    </source>
</reference>
<evidence type="ECO:0000313" key="2">
    <source>
        <dbReference type="EMBL" id="OOP54789.1"/>
    </source>
</evidence>
<dbReference type="PANTHER" id="PTHR43471">
    <property type="entry name" value="ABC TRANSPORTER PERMEASE"/>
    <property type="match status" value="1"/>
</dbReference>
<evidence type="ECO:0008006" key="4">
    <source>
        <dbReference type="Google" id="ProtNLM"/>
    </source>
</evidence>
<dbReference type="STRING" id="1004156.AYP45_18125"/>
<dbReference type="PANTHER" id="PTHR43471:SF10">
    <property type="entry name" value="SLL1107 PROTEIN"/>
    <property type="match status" value="1"/>
</dbReference>
<dbReference type="GO" id="GO:0140359">
    <property type="term" value="F:ABC-type transporter activity"/>
    <property type="evidence" value="ECO:0007669"/>
    <property type="project" value="InterPro"/>
</dbReference>
<keyword evidence="1" id="KW-1133">Transmembrane helix</keyword>
<feature type="transmembrane region" description="Helical" evidence="1">
    <location>
        <begin position="98"/>
        <end position="119"/>
    </location>
</feature>
<dbReference type="Pfam" id="PF12679">
    <property type="entry name" value="ABC2_membrane_2"/>
    <property type="match status" value="1"/>
</dbReference>
<comment type="caution">
    <text evidence="2">The sequence shown here is derived from an EMBL/GenBank/DDBJ whole genome shotgun (WGS) entry which is preliminary data.</text>
</comment>
<evidence type="ECO:0000256" key="1">
    <source>
        <dbReference type="SAM" id="Phobius"/>
    </source>
</evidence>
<proteinExistence type="predicted"/>
<name>A0A1V4ANQ5_9BACT</name>
<feature type="transmembrane region" description="Helical" evidence="1">
    <location>
        <begin position="149"/>
        <end position="167"/>
    </location>
</feature>
<sequence>MIQEMGISTIVICCLCLASLSAANTLSREVEKGTMMMLLSKPVVRSSVVLGKFFGILGAVSLLFTTMGVILTIALCVRESLDHHTGFLSSFTQIGSSTVFQLVFSFVPVAIMCAVATAGSVWLGMIPNLCCCIVIYIVGNLASSFQAMFPSTIIWSSWYLIPIFAFFPNLEEFSAIGMGGKSEAVDFSYVTALLIYAVLYIVFVITLTIKFFDRKECR</sequence>
<dbReference type="GO" id="GO:0005886">
    <property type="term" value="C:plasma membrane"/>
    <property type="evidence" value="ECO:0007669"/>
    <property type="project" value="UniProtKB-SubCell"/>
</dbReference>
<dbReference type="EMBL" id="AYTS01000209">
    <property type="protein sequence ID" value="OOP54789.1"/>
    <property type="molecule type" value="Genomic_DNA"/>
</dbReference>
<keyword evidence="1" id="KW-0472">Membrane</keyword>
<feature type="transmembrane region" description="Helical" evidence="1">
    <location>
        <begin position="187"/>
        <end position="212"/>
    </location>
</feature>
<keyword evidence="1" id="KW-0812">Transmembrane</keyword>
<organism evidence="2 3">
    <name type="scientific">Candidatus Brocadia carolinensis</name>
    <dbReference type="NCBI Taxonomy" id="1004156"/>
    <lineage>
        <taxon>Bacteria</taxon>
        <taxon>Pseudomonadati</taxon>
        <taxon>Planctomycetota</taxon>
        <taxon>Candidatus Brocadiia</taxon>
        <taxon>Candidatus Brocadiales</taxon>
        <taxon>Candidatus Brocadiaceae</taxon>
        <taxon>Candidatus Brocadia</taxon>
    </lineage>
</organism>
<protein>
    <recommendedName>
        <fullName evidence="4">ABC transporter permease</fullName>
    </recommendedName>
</protein>
<feature type="transmembrane region" description="Helical" evidence="1">
    <location>
        <begin position="53"/>
        <end position="77"/>
    </location>
</feature>
<dbReference type="Proteomes" id="UP000189681">
    <property type="component" value="Unassembled WGS sequence"/>
</dbReference>